<feature type="region of interest" description="Disordered" evidence="1">
    <location>
        <begin position="18"/>
        <end position="103"/>
    </location>
</feature>
<dbReference type="Proteomes" id="UP000095287">
    <property type="component" value="Unplaced"/>
</dbReference>
<evidence type="ECO:0000313" key="3">
    <source>
        <dbReference type="WBParaSite" id="L893_g30680.t1"/>
    </source>
</evidence>
<name>A0A1I7ZWT8_9BILA</name>
<evidence type="ECO:0000313" key="2">
    <source>
        <dbReference type="Proteomes" id="UP000095287"/>
    </source>
</evidence>
<reference evidence="3" key="1">
    <citation type="submission" date="2016-11" db="UniProtKB">
        <authorList>
            <consortium name="WormBaseParasite"/>
        </authorList>
    </citation>
    <scope>IDENTIFICATION</scope>
</reference>
<feature type="compositionally biased region" description="Polar residues" evidence="1">
    <location>
        <begin position="75"/>
        <end position="85"/>
    </location>
</feature>
<organism evidence="2 3">
    <name type="scientific">Steinernema glaseri</name>
    <dbReference type="NCBI Taxonomy" id="37863"/>
    <lineage>
        <taxon>Eukaryota</taxon>
        <taxon>Metazoa</taxon>
        <taxon>Ecdysozoa</taxon>
        <taxon>Nematoda</taxon>
        <taxon>Chromadorea</taxon>
        <taxon>Rhabditida</taxon>
        <taxon>Tylenchina</taxon>
        <taxon>Panagrolaimomorpha</taxon>
        <taxon>Strongyloidoidea</taxon>
        <taxon>Steinernematidae</taxon>
        <taxon>Steinernema</taxon>
    </lineage>
</organism>
<proteinExistence type="predicted"/>
<accession>A0A1I7ZWT8</accession>
<sequence length="103" mass="11604">MAIDTARDEDVLELHAAADLRHHRTSEKSFLSGETKTHGGGISVRTDEFTLCLPKQKGKQRRRKKEAEWTDESTDNQSKVECSTSDQDEPSALLCRKTHKPVP</sequence>
<keyword evidence="2" id="KW-1185">Reference proteome</keyword>
<dbReference type="WBParaSite" id="L893_g30680.t1">
    <property type="protein sequence ID" value="L893_g30680.t1"/>
    <property type="gene ID" value="L893_g30680"/>
</dbReference>
<dbReference type="AlphaFoldDB" id="A0A1I7ZWT8"/>
<evidence type="ECO:0000256" key="1">
    <source>
        <dbReference type="SAM" id="MobiDB-lite"/>
    </source>
</evidence>
<protein>
    <submittedName>
        <fullName evidence="3">Uncharacterized protein</fullName>
    </submittedName>
</protein>